<dbReference type="EMBL" id="JAJJHW010001127">
    <property type="protein sequence ID" value="KAH8377722.1"/>
    <property type="molecule type" value="Genomic_DNA"/>
</dbReference>
<protein>
    <submittedName>
        <fullName evidence="2">Uncharacterized protein</fullName>
    </submittedName>
</protein>
<dbReference type="Proteomes" id="UP001200034">
    <property type="component" value="Unassembled WGS sequence"/>
</dbReference>
<feature type="compositionally biased region" description="Low complexity" evidence="1">
    <location>
        <begin position="99"/>
        <end position="113"/>
    </location>
</feature>
<proteinExistence type="predicted"/>
<gene>
    <name evidence="2" type="ORF">KR093_006813</name>
</gene>
<name>A0AAD4K531_9MUSC</name>
<dbReference type="AlphaFoldDB" id="A0AAD4K531"/>
<evidence type="ECO:0000313" key="2">
    <source>
        <dbReference type="EMBL" id="KAH8377722.1"/>
    </source>
</evidence>
<comment type="caution">
    <text evidence="2">The sequence shown here is derived from an EMBL/GenBank/DDBJ whole genome shotgun (WGS) entry which is preliminary data.</text>
</comment>
<feature type="compositionally biased region" description="Polar residues" evidence="1">
    <location>
        <begin position="1"/>
        <end position="35"/>
    </location>
</feature>
<keyword evidence="3" id="KW-1185">Reference proteome</keyword>
<evidence type="ECO:0000313" key="3">
    <source>
        <dbReference type="Proteomes" id="UP001200034"/>
    </source>
</evidence>
<feature type="region of interest" description="Disordered" evidence="1">
    <location>
        <begin position="1"/>
        <end position="46"/>
    </location>
</feature>
<organism evidence="2 3">
    <name type="scientific">Drosophila rubida</name>
    <dbReference type="NCBI Taxonomy" id="30044"/>
    <lineage>
        <taxon>Eukaryota</taxon>
        <taxon>Metazoa</taxon>
        <taxon>Ecdysozoa</taxon>
        <taxon>Arthropoda</taxon>
        <taxon>Hexapoda</taxon>
        <taxon>Insecta</taxon>
        <taxon>Pterygota</taxon>
        <taxon>Neoptera</taxon>
        <taxon>Endopterygota</taxon>
        <taxon>Diptera</taxon>
        <taxon>Brachycera</taxon>
        <taxon>Muscomorpha</taxon>
        <taxon>Ephydroidea</taxon>
        <taxon>Drosophilidae</taxon>
        <taxon>Drosophila</taxon>
    </lineage>
</organism>
<accession>A0AAD4K531</accession>
<feature type="region of interest" description="Disordered" evidence="1">
    <location>
        <begin position="62"/>
        <end position="130"/>
    </location>
</feature>
<sequence>MSDNTFSSADESTPGAQPAATSTPEQSADNSTSLRRSQRLKATRVPCDCCTTGMHVRCYTSITGRRPLHTSRTSAVRRSLQAKRMPRINATEAVERPASARSRNNSGSSTRNTRSIKRRRPLFESPEARR</sequence>
<reference evidence="2" key="1">
    <citation type="journal article" date="2021" name="Mol. Ecol. Resour.">
        <title>Phylogenomic analyses of the genus Drosophila reveals genomic signals of climate adaptation.</title>
        <authorList>
            <person name="Li F."/>
            <person name="Rane R.V."/>
            <person name="Luria V."/>
            <person name="Xiong Z."/>
            <person name="Chen J."/>
            <person name="Li Z."/>
            <person name="Catullo R.A."/>
            <person name="Griffin P.C."/>
            <person name="Schiffer M."/>
            <person name="Pearce S."/>
            <person name="Lee S.F."/>
            <person name="McElroy K."/>
            <person name="Stocker A."/>
            <person name="Shirriffs J."/>
            <person name="Cockerell F."/>
            <person name="Coppin C."/>
            <person name="Sgro C.M."/>
            <person name="Karger A."/>
            <person name="Cain J.W."/>
            <person name="Weber J.A."/>
            <person name="Santpere G."/>
            <person name="Kirschner M.W."/>
            <person name="Hoffmann A.A."/>
            <person name="Oakeshott J.G."/>
            <person name="Zhang G."/>
        </authorList>
    </citation>
    <scope>NUCLEOTIDE SEQUENCE</scope>
    <source>
        <strain evidence="2">BGI-SZ-2011g</strain>
    </source>
</reference>
<evidence type="ECO:0000256" key="1">
    <source>
        <dbReference type="SAM" id="MobiDB-lite"/>
    </source>
</evidence>